<evidence type="ECO:0000313" key="2">
    <source>
        <dbReference type="EMBL" id="KAJ4352348.1"/>
    </source>
</evidence>
<dbReference type="Proteomes" id="UP001140513">
    <property type="component" value="Unassembled WGS sequence"/>
</dbReference>
<name>A0A9W8XJC4_9PLEO</name>
<feature type="region of interest" description="Disordered" evidence="1">
    <location>
        <begin position="268"/>
        <end position="291"/>
    </location>
</feature>
<accession>A0A9W8XJC4</accession>
<evidence type="ECO:0000256" key="1">
    <source>
        <dbReference type="SAM" id="MobiDB-lite"/>
    </source>
</evidence>
<dbReference type="OrthoDB" id="3774194at2759"/>
<reference evidence="2" key="1">
    <citation type="submission" date="2022-10" db="EMBL/GenBank/DDBJ databases">
        <title>Tapping the CABI collections for fungal endophytes: first genome assemblies for Collariella, Neodidymelliopsis, Ascochyta clinopodiicola, Didymella pomorum, Didymosphaeria variabile, Neocosmospora piperis and Neocucurbitaria cava.</title>
        <authorList>
            <person name="Hill R."/>
        </authorList>
    </citation>
    <scope>NUCLEOTIDE SEQUENCE</scope>
    <source>
        <strain evidence="2">IMI 356815</strain>
    </source>
</reference>
<proteinExistence type="predicted"/>
<dbReference type="GeneID" id="80911226"/>
<dbReference type="RefSeq" id="XP_056070704.1">
    <property type="nucleotide sequence ID" value="XM_056216457.1"/>
</dbReference>
<comment type="caution">
    <text evidence="2">The sequence shown here is derived from an EMBL/GenBank/DDBJ whole genome shotgun (WGS) entry which is preliminary data.</text>
</comment>
<evidence type="ECO:0000313" key="3">
    <source>
        <dbReference type="Proteomes" id="UP001140513"/>
    </source>
</evidence>
<protein>
    <submittedName>
        <fullName evidence="2">Uncharacterized protein</fullName>
    </submittedName>
</protein>
<organism evidence="2 3">
    <name type="scientific">Didymosphaeria variabile</name>
    <dbReference type="NCBI Taxonomy" id="1932322"/>
    <lineage>
        <taxon>Eukaryota</taxon>
        <taxon>Fungi</taxon>
        <taxon>Dikarya</taxon>
        <taxon>Ascomycota</taxon>
        <taxon>Pezizomycotina</taxon>
        <taxon>Dothideomycetes</taxon>
        <taxon>Pleosporomycetidae</taxon>
        <taxon>Pleosporales</taxon>
        <taxon>Massarineae</taxon>
        <taxon>Didymosphaeriaceae</taxon>
        <taxon>Didymosphaeria</taxon>
    </lineage>
</organism>
<gene>
    <name evidence="2" type="ORF">N0V89_007696</name>
</gene>
<keyword evidence="3" id="KW-1185">Reference proteome</keyword>
<dbReference type="AlphaFoldDB" id="A0A9W8XJC4"/>
<sequence>MTLCSCSYSHYLVYDPLSRRPYYTSIPWLAADFKRWGYRVDEYAEKSLWIKQHFKKPQRVRPLLLWAAEVLRRDETDREDTEGEGEEAGGEDEVGRVLADFMRGLARSGEYDYYWSSYRAKRRNTALRLPIPQIPLSSPHHTRLAYLGYRIPPSASAALSFYISLIGPLQIIHNARKPRMSPYDHGPLERLTLRIGPHRYRNKEHLYEAMKFAVEARPGRMGELRDRTAWTDIDEHGVMIVRLWVRAEDEDGIHAYEAEAVEELPLYESEEEDLEGELPPSYDEVMVKEPA</sequence>
<dbReference type="EMBL" id="JAPEUX010000005">
    <property type="protein sequence ID" value="KAJ4352348.1"/>
    <property type="molecule type" value="Genomic_DNA"/>
</dbReference>